<proteinExistence type="predicted"/>
<comment type="caution">
    <text evidence="1">The sequence shown here is derived from an EMBL/GenBank/DDBJ whole genome shotgun (WGS) entry which is preliminary data.</text>
</comment>
<reference evidence="1 2" key="1">
    <citation type="journal article" date="2018" name="Front. Plant Sci.">
        <title>Red Clover (Trifolium pratense) and Zigzag Clover (T. medium) - A Picture of Genomic Similarities and Differences.</title>
        <authorList>
            <person name="Dluhosova J."/>
            <person name="Istvanek J."/>
            <person name="Nedelnik J."/>
            <person name="Repkova J."/>
        </authorList>
    </citation>
    <scope>NUCLEOTIDE SEQUENCE [LARGE SCALE GENOMIC DNA]</scope>
    <source>
        <strain evidence="2">cv. 10/8</strain>
        <tissue evidence="1">Leaf</tissue>
    </source>
</reference>
<dbReference type="EMBL" id="LXQA010948175">
    <property type="protein sequence ID" value="MCI78328.1"/>
    <property type="molecule type" value="Genomic_DNA"/>
</dbReference>
<evidence type="ECO:0000313" key="1">
    <source>
        <dbReference type="EMBL" id="MCI78328.1"/>
    </source>
</evidence>
<organism evidence="1 2">
    <name type="scientific">Trifolium medium</name>
    <dbReference type="NCBI Taxonomy" id="97028"/>
    <lineage>
        <taxon>Eukaryota</taxon>
        <taxon>Viridiplantae</taxon>
        <taxon>Streptophyta</taxon>
        <taxon>Embryophyta</taxon>
        <taxon>Tracheophyta</taxon>
        <taxon>Spermatophyta</taxon>
        <taxon>Magnoliopsida</taxon>
        <taxon>eudicotyledons</taxon>
        <taxon>Gunneridae</taxon>
        <taxon>Pentapetalae</taxon>
        <taxon>rosids</taxon>
        <taxon>fabids</taxon>
        <taxon>Fabales</taxon>
        <taxon>Fabaceae</taxon>
        <taxon>Papilionoideae</taxon>
        <taxon>50 kb inversion clade</taxon>
        <taxon>NPAAA clade</taxon>
        <taxon>Hologalegina</taxon>
        <taxon>IRL clade</taxon>
        <taxon>Trifolieae</taxon>
        <taxon>Trifolium</taxon>
    </lineage>
</organism>
<name>A0A392UQL0_9FABA</name>
<gene>
    <name evidence="1" type="ORF">A2U01_0099598</name>
</gene>
<accession>A0A392UQL0</accession>
<keyword evidence="2" id="KW-1185">Reference proteome</keyword>
<dbReference type="Proteomes" id="UP000265520">
    <property type="component" value="Unassembled WGS sequence"/>
</dbReference>
<sequence>TKINSPPPSRTKKMRLPSETLCQEKTPPWKSWLRVCKFRFRPDMILDFSSPLSS</sequence>
<dbReference type="AlphaFoldDB" id="A0A392UQL0"/>
<evidence type="ECO:0000313" key="2">
    <source>
        <dbReference type="Proteomes" id="UP000265520"/>
    </source>
</evidence>
<protein>
    <submittedName>
        <fullName evidence="1">Uncharacterized protein</fullName>
    </submittedName>
</protein>
<feature type="non-terminal residue" evidence="1">
    <location>
        <position position="1"/>
    </location>
</feature>